<evidence type="ECO:0000259" key="3">
    <source>
        <dbReference type="Pfam" id="PF07969"/>
    </source>
</evidence>
<gene>
    <name evidence="4" type="ORF">J2S73_000338</name>
</gene>
<dbReference type="SUPFAM" id="SSF51338">
    <property type="entry name" value="Composite domain of metallo-dependent hydrolases"/>
    <property type="match status" value="1"/>
</dbReference>
<dbReference type="PANTHER" id="PTHR32027">
    <property type="entry name" value="CYTOSINE DEAMINASE"/>
    <property type="match status" value="1"/>
</dbReference>
<dbReference type="Gene3D" id="3.20.20.140">
    <property type="entry name" value="Metal-dependent hydrolases"/>
    <property type="match status" value="1"/>
</dbReference>
<accession>A0AAE4AQB8</accession>
<protein>
    <submittedName>
        <fullName evidence="4">Cytosine deaminase</fullName>
        <ecNumber evidence="4">3.5.4.1</ecNumber>
    </submittedName>
</protein>
<evidence type="ECO:0000256" key="1">
    <source>
        <dbReference type="ARBA" id="ARBA00022723"/>
    </source>
</evidence>
<dbReference type="InterPro" id="IPR013108">
    <property type="entry name" value="Amidohydro_3"/>
</dbReference>
<keyword evidence="2 4" id="KW-0378">Hydrolase</keyword>
<dbReference type="CDD" id="cd01293">
    <property type="entry name" value="Bact_CD"/>
    <property type="match status" value="1"/>
</dbReference>
<sequence length="437" mass="47401">MGWHPELSEGTRPRRLLQAGVPVSLCPTLAGHADSRGIARADITLAGETVAAIDPAAPDDGYNGVDLDGGLVLPAFADVHTHLDKGHIWPRTDNPDGTFAAALDAAGADRDAHWTREDMRRRMEFGLRSAEAHGTRLIRTHLDSQLHQAPVTWPLFSEIRETWRGRIELQGVSLIGIDELPEGRELEDYVRLIADHGGILGAAAYPMPDIDSRLTRLVDAAARYGLDLDLHVDESGDPGADCLARLARIALDVGFAGQIVAGHCCSLAVQPEAEALTTLDLVARAGISVVTLPLCNLYLQDRQPGRTPRWRGVTLVHEMAERDIDVAIASDNTRDPFYAYGDLDMLEVFRAATRILHLDHPFGDWPAAVTRTPAEIMGLPGFGSLTPGARADLVITRARSFSELLARGQSDRVVMRGGETIARSVPDYRELDDVVGG</sequence>
<dbReference type="AlphaFoldDB" id="A0AAE4AQB8"/>
<dbReference type="EMBL" id="JAUSUL010000001">
    <property type="protein sequence ID" value="MDQ0313901.1"/>
    <property type="molecule type" value="Genomic_DNA"/>
</dbReference>
<dbReference type="RefSeq" id="WP_306883691.1">
    <property type="nucleotide sequence ID" value="NZ_JAUSUL010000001.1"/>
</dbReference>
<dbReference type="Gene3D" id="2.30.40.10">
    <property type="entry name" value="Urease, subunit C, domain 1"/>
    <property type="match status" value="1"/>
</dbReference>
<name>A0AAE4AQB8_9HYPH</name>
<dbReference type="Proteomes" id="UP001229244">
    <property type="component" value="Unassembled WGS sequence"/>
</dbReference>
<dbReference type="GO" id="GO:0004131">
    <property type="term" value="F:cytosine deaminase activity"/>
    <property type="evidence" value="ECO:0007669"/>
    <property type="project" value="UniProtKB-EC"/>
</dbReference>
<evidence type="ECO:0000256" key="2">
    <source>
        <dbReference type="ARBA" id="ARBA00022801"/>
    </source>
</evidence>
<comment type="caution">
    <text evidence="4">The sequence shown here is derived from an EMBL/GenBank/DDBJ whole genome shotgun (WGS) entry which is preliminary data.</text>
</comment>
<feature type="domain" description="Amidohydrolase 3" evidence="3">
    <location>
        <begin position="131"/>
        <end position="410"/>
    </location>
</feature>
<evidence type="ECO:0000313" key="4">
    <source>
        <dbReference type="EMBL" id="MDQ0313901.1"/>
    </source>
</evidence>
<dbReference type="SUPFAM" id="SSF51556">
    <property type="entry name" value="Metallo-dependent hydrolases"/>
    <property type="match status" value="1"/>
</dbReference>
<dbReference type="GO" id="GO:0035888">
    <property type="term" value="F:isoguanine deaminase activity"/>
    <property type="evidence" value="ECO:0007669"/>
    <property type="project" value="TreeGrafter"/>
</dbReference>
<keyword evidence="5" id="KW-1185">Reference proteome</keyword>
<dbReference type="InterPro" id="IPR011059">
    <property type="entry name" value="Metal-dep_hydrolase_composite"/>
</dbReference>
<dbReference type="GO" id="GO:0006209">
    <property type="term" value="P:cytosine catabolic process"/>
    <property type="evidence" value="ECO:0007669"/>
    <property type="project" value="TreeGrafter"/>
</dbReference>
<dbReference type="GO" id="GO:0046872">
    <property type="term" value="F:metal ion binding"/>
    <property type="evidence" value="ECO:0007669"/>
    <property type="project" value="UniProtKB-KW"/>
</dbReference>
<dbReference type="FunFam" id="3.20.20.140:FF:000019">
    <property type="entry name" value="Cytosine deaminase"/>
    <property type="match status" value="1"/>
</dbReference>
<reference evidence="4" key="1">
    <citation type="submission" date="2023-07" db="EMBL/GenBank/DDBJ databases">
        <title>Genomic Encyclopedia of Type Strains, Phase IV (KMG-IV): sequencing the most valuable type-strain genomes for metagenomic binning, comparative biology and taxonomic classification.</title>
        <authorList>
            <person name="Goeker M."/>
        </authorList>
    </citation>
    <scope>NUCLEOTIDE SEQUENCE</scope>
    <source>
        <strain evidence="4">DSM 21202</strain>
    </source>
</reference>
<dbReference type="EC" id="3.5.4.1" evidence="4"/>
<evidence type="ECO:0000313" key="5">
    <source>
        <dbReference type="Proteomes" id="UP001229244"/>
    </source>
</evidence>
<dbReference type="PANTHER" id="PTHR32027:SF0">
    <property type="entry name" value="CYTOSINE DEAMINASE"/>
    <property type="match status" value="1"/>
</dbReference>
<proteinExistence type="predicted"/>
<keyword evidence="1" id="KW-0479">Metal-binding</keyword>
<dbReference type="Pfam" id="PF07969">
    <property type="entry name" value="Amidohydro_3"/>
    <property type="match status" value="1"/>
</dbReference>
<dbReference type="InterPro" id="IPR032466">
    <property type="entry name" value="Metal_Hydrolase"/>
</dbReference>
<organism evidence="4 5">
    <name type="scientific">Amorphus orientalis</name>
    <dbReference type="NCBI Taxonomy" id="649198"/>
    <lineage>
        <taxon>Bacteria</taxon>
        <taxon>Pseudomonadati</taxon>
        <taxon>Pseudomonadota</taxon>
        <taxon>Alphaproteobacteria</taxon>
        <taxon>Hyphomicrobiales</taxon>
        <taxon>Amorphaceae</taxon>
        <taxon>Amorphus</taxon>
    </lineage>
</organism>
<dbReference type="InterPro" id="IPR052349">
    <property type="entry name" value="Metallo-hydrolase_Enzymes"/>
</dbReference>
<dbReference type="NCBIfam" id="NF005759">
    <property type="entry name" value="PRK07583.1"/>
    <property type="match status" value="1"/>
</dbReference>